<dbReference type="AlphaFoldDB" id="A0A317FF11"/>
<dbReference type="Proteomes" id="UP000245765">
    <property type="component" value="Unassembled WGS sequence"/>
</dbReference>
<sequence>MNKDADAVLLDEVLFAFRRDNALPTPDAVSDWCRRHPRFAEDIQEEAMLWAEEEMMAALHRHLPEDEAVVQEARARAVKAVEHGAARVAAASSDTFADALRSAGIDQAEAARQLGMPASVLKRLIRGEIMGATIPQTFTYMLSRLLGQAEEWVLARYPATLAAAQDASCRPTPGAGFGTISFQEAVADADDATEEERAFWLEEA</sequence>
<protein>
    <submittedName>
        <fullName evidence="1">Uncharacterized protein</fullName>
    </submittedName>
</protein>
<comment type="caution">
    <text evidence="1">The sequence shown here is derived from an EMBL/GenBank/DDBJ whole genome shotgun (WGS) entry which is preliminary data.</text>
</comment>
<evidence type="ECO:0000313" key="1">
    <source>
        <dbReference type="EMBL" id="PWS37133.1"/>
    </source>
</evidence>
<accession>A0A317FF11</accession>
<dbReference type="EMBL" id="QGNA01000002">
    <property type="protein sequence ID" value="PWS37133.1"/>
    <property type="molecule type" value="Genomic_DNA"/>
</dbReference>
<proteinExistence type="predicted"/>
<reference evidence="2" key="1">
    <citation type="submission" date="2018-05" db="EMBL/GenBank/DDBJ databases">
        <authorList>
            <person name="Du Z."/>
            <person name="Wang X."/>
        </authorList>
    </citation>
    <scope>NUCLEOTIDE SEQUENCE [LARGE SCALE GENOMIC DNA]</scope>
    <source>
        <strain evidence="2">CQN31</strain>
    </source>
</reference>
<organism evidence="1 2">
    <name type="scientific">Falsiroseomonas bella</name>
    <dbReference type="NCBI Taxonomy" id="2184016"/>
    <lineage>
        <taxon>Bacteria</taxon>
        <taxon>Pseudomonadati</taxon>
        <taxon>Pseudomonadota</taxon>
        <taxon>Alphaproteobacteria</taxon>
        <taxon>Acetobacterales</taxon>
        <taxon>Roseomonadaceae</taxon>
        <taxon>Falsiroseomonas</taxon>
    </lineage>
</organism>
<dbReference type="OrthoDB" id="7986077at2"/>
<dbReference type="RefSeq" id="WP_109870243.1">
    <property type="nucleotide sequence ID" value="NZ_QGNA01000002.1"/>
</dbReference>
<name>A0A317FF11_9PROT</name>
<gene>
    <name evidence="1" type="ORF">DFH01_09705</name>
</gene>
<evidence type="ECO:0000313" key="2">
    <source>
        <dbReference type="Proteomes" id="UP000245765"/>
    </source>
</evidence>
<keyword evidence="2" id="KW-1185">Reference proteome</keyword>